<keyword evidence="2" id="KW-0732">Signal</keyword>
<feature type="chain" id="PRO_5046213159" evidence="2">
    <location>
        <begin position="19"/>
        <end position="885"/>
    </location>
</feature>
<evidence type="ECO:0000256" key="2">
    <source>
        <dbReference type="SAM" id="SignalP"/>
    </source>
</evidence>
<feature type="domain" description="Heparinase II/III-like C-terminal" evidence="3">
    <location>
        <begin position="553"/>
        <end position="638"/>
    </location>
</feature>
<keyword evidence="5" id="KW-1185">Reference proteome</keyword>
<dbReference type="InterPro" id="IPR008929">
    <property type="entry name" value="Chondroitin_lyas"/>
</dbReference>
<gene>
    <name evidence="4" type="ORF">E7V67_013890</name>
</gene>
<comment type="subcellular location">
    <subcellularLocation>
        <location evidence="1">Cell envelope</location>
    </subcellularLocation>
</comment>
<protein>
    <submittedName>
        <fullName evidence="4">Heparinase II/III family protein</fullName>
    </submittedName>
</protein>
<feature type="signal peptide" evidence="2">
    <location>
        <begin position="1"/>
        <end position="18"/>
    </location>
</feature>
<dbReference type="InterPro" id="IPR012480">
    <property type="entry name" value="Hepar_II_III_C"/>
</dbReference>
<name>A0ABZ1UTV0_9BURK</name>
<dbReference type="Proteomes" id="UP000321323">
    <property type="component" value="Chromosome"/>
</dbReference>
<evidence type="ECO:0000313" key="5">
    <source>
        <dbReference type="Proteomes" id="UP000321323"/>
    </source>
</evidence>
<sequence length="885" mass="98086">MKYLWPVAALLCVDPAHADILTGDYIQRPDQPLCNPYALGQTDNTWLDFAIPRHCAVVTVSNPVFAWTRKKYLPTDRQTATFELRDASDTVIYTATTEDSRLILPPDVHLTSYTDDPNAVYRWTVSYTAWNRIYKSAPRQFTVEKVMVNDKPYAVPTEDEIVTKAKMRAHPRAVKRTSNGQIYDLLNNQIRGGARKSELTAAYVATKRAMWALGEKYIPTPEHTSSVLAQGVGNERQAIETLGHLYFLMRNSTGEQESALTFLKKCKSRLVSLAGWAHDATAPTHQGNNDQANREAFLALALGWDIFQSPEVKGLDAEYRLSDQELDDIRALAMERINLAIEGAGQKAGFKALQTSPFNSHVISATHYVTEALMYLVRPEDTVSDLRDAKDAASLLAKSWRTLVTSVGTWGGNSDGGFGNGSNYAWYSMEKNARTLAAVKLITGADLTHFTPIGGIGSNIIAQTPPAQVNTAQVHKQMGSFGDGAEINDHFQDYGGTDFRLLAYATQKPVYEWYWRTLPSFVTTGMALTPYSFLLFGPGPAPVAPAPTQEHPVPDSFLFEDAGYVAFHSKTTDPNRTSLYFRSSPQGAASHAEADNNAFVFVSQGEDVLINSGFYGAWEDEHFRKWTRHTMSKNALTMTFGYGTASERTGFGQAQHYKDGKFDSTIYESSEPSGKIVNYHAGTGNDRWRIATGDATAAYRFYDAASTTWRPLLDSAIRTVAYLKGASGTNQGVVLVYDYAVSQEPRTWELNFHTLKAPVIGENRLTITTPKRDNSGSIETKLTYFGSAKMEVSSITQVYDDNSKTYVSIPAPMSTKYVKQPWQTQQWHTRFTQDGSSKEFYALTVIEEGGNPAVNVTLNGSAEIKASVGTQWITFNRGKVEFSPN</sequence>
<accession>A0ABZ1UTV0</accession>
<evidence type="ECO:0000256" key="1">
    <source>
        <dbReference type="ARBA" id="ARBA00004196"/>
    </source>
</evidence>
<dbReference type="Gene3D" id="1.50.10.100">
    <property type="entry name" value="Chondroitin AC/alginate lyase"/>
    <property type="match status" value="1"/>
</dbReference>
<reference evidence="4 5" key="1">
    <citation type="journal article" date="2019" name="Int. J. Syst. Evol. Microbiol.">
        <title>The Draft Whole-Genome Sequence of the Antibiotic Producer Empedobacter haloabium ATCC 31962 Provides Indications for Its Taxonomic Reclassification.</title>
        <authorList>
            <person name="Miess H."/>
            <person name="Arlt P."/>
            <person name="Apel A.K."/>
            <person name="Weber T."/>
            <person name="Nieselt K."/>
            <person name="Hanssen F."/>
            <person name="Czemmel S."/>
            <person name="Nahnsen S."/>
            <person name="Gross H."/>
        </authorList>
    </citation>
    <scope>NUCLEOTIDE SEQUENCE [LARGE SCALE GENOMIC DNA]</scope>
    <source>
        <strain evidence="4 5">ATCC 31962</strain>
    </source>
</reference>
<evidence type="ECO:0000259" key="3">
    <source>
        <dbReference type="Pfam" id="PF07940"/>
    </source>
</evidence>
<proteinExistence type="predicted"/>
<organism evidence="4 5">
    <name type="scientific">[Empedobacter] haloabium</name>
    <dbReference type="NCBI Taxonomy" id="592317"/>
    <lineage>
        <taxon>Bacteria</taxon>
        <taxon>Pseudomonadati</taxon>
        <taxon>Pseudomonadota</taxon>
        <taxon>Betaproteobacteria</taxon>
        <taxon>Burkholderiales</taxon>
        <taxon>Oxalobacteraceae</taxon>
        <taxon>Telluria group</taxon>
        <taxon>Telluria group incertae sedis</taxon>
    </lineage>
</organism>
<dbReference type="Gene3D" id="2.70.98.70">
    <property type="match status" value="1"/>
</dbReference>
<dbReference type="EMBL" id="CP136508">
    <property type="protein sequence ID" value="WUR16145.1"/>
    <property type="molecule type" value="Genomic_DNA"/>
</dbReference>
<evidence type="ECO:0000313" key="4">
    <source>
        <dbReference type="EMBL" id="WUR16145.1"/>
    </source>
</evidence>
<dbReference type="Pfam" id="PF07940">
    <property type="entry name" value="Hepar_II_III_C"/>
    <property type="match status" value="1"/>
</dbReference>